<proteinExistence type="predicted"/>
<protein>
    <recommendedName>
        <fullName evidence="3">Co-chaperone DjlA N-terminal domain-containing protein</fullName>
    </recommendedName>
</protein>
<dbReference type="InterPro" id="IPR029024">
    <property type="entry name" value="TerB-like"/>
</dbReference>
<sequence length="128" mass="14806">MFLAELQPEERKAFLELAALIAKIDGKISIFENSVLIRYQKEMGLEDYKIKGLEIGEILKVFKNERSKNIVLTELLQLIYSDGVFHDQESETIQFIKSYFGFDSSEYGSFKDWIVKIKELTVSKGTLK</sequence>
<reference evidence="1 2" key="2">
    <citation type="submission" date="2020-04" db="EMBL/GenBank/DDBJ databases">
        <authorList>
            <person name="Fomenkov A."/>
            <person name="Anton B.P."/>
            <person name="Roberts R.J."/>
        </authorList>
    </citation>
    <scope>NUCLEOTIDE SEQUENCE [LARGE SCALE GENOMIC DNA]</scope>
    <source>
        <strain evidence="1 2">S2</strain>
    </source>
</reference>
<evidence type="ECO:0000313" key="1">
    <source>
        <dbReference type="EMBL" id="QIZ06393.1"/>
    </source>
</evidence>
<evidence type="ECO:0008006" key="3">
    <source>
        <dbReference type="Google" id="ProtNLM"/>
    </source>
</evidence>
<dbReference type="AlphaFoldDB" id="A0A6H1NYP0"/>
<evidence type="ECO:0000313" key="2">
    <source>
        <dbReference type="Proteomes" id="UP000501868"/>
    </source>
</evidence>
<name>A0A6H1NYP0_PRIMG</name>
<organism evidence="1 2">
    <name type="scientific">Priestia megaterium</name>
    <name type="common">Bacillus megaterium</name>
    <dbReference type="NCBI Taxonomy" id="1404"/>
    <lineage>
        <taxon>Bacteria</taxon>
        <taxon>Bacillati</taxon>
        <taxon>Bacillota</taxon>
        <taxon>Bacilli</taxon>
        <taxon>Bacillales</taxon>
        <taxon>Bacillaceae</taxon>
        <taxon>Priestia</taxon>
    </lineage>
</organism>
<dbReference type="Gene3D" id="1.10.3680.10">
    <property type="entry name" value="TerB-like"/>
    <property type="match status" value="1"/>
</dbReference>
<dbReference type="SUPFAM" id="SSF158682">
    <property type="entry name" value="TerB-like"/>
    <property type="match status" value="1"/>
</dbReference>
<dbReference type="Proteomes" id="UP000501868">
    <property type="component" value="Chromosome"/>
</dbReference>
<gene>
    <name evidence="1" type="ORF">HFZ78_06475</name>
</gene>
<reference evidence="1 2" key="1">
    <citation type="submission" date="2020-04" db="EMBL/GenBank/DDBJ databases">
        <title>Genome-Wide Identification of 5-Methylcytosine Sites in Bacterial Genomes By High-Throughput Sequencing of MspJI Restriction Fragments.</title>
        <authorList>
            <person name="Wu V."/>
        </authorList>
    </citation>
    <scope>NUCLEOTIDE SEQUENCE [LARGE SCALE GENOMIC DNA]</scope>
    <source>
        <strain evidence="1 2">S2</strain>
    </source>
</reference>
<accession>A0A6H1NYP0</accession>
<dbReference type="EMBL" id="CP051128">
    <property type="protein sequence ID" value="QIZ06393.1"/>
    <property type="molecule type" value="Genomic_DNA"/>
</dbReference>